<feature type="compositionally biased region" description="Low complexity" evidence="1">
    <location>
        <begin position="197"/>
        <end position="208"/>
    </location>
</feature>
<comment type="caution">
    <text evidence="2">The sequence shown here is derived from an EMBL/GenBank/DDBJ whole genome shotgun (WGS) entry which is preliminary data.</text>
</comment>
<feature type="compositionally biased region" description="Low complexity" evidence="1">
    <location>
        <begin position="363"/>
        <end position="380"/>
    </location>
</feature>
<evidence type="ECO:0000256" key="1">
    <source>
        <dbReference type="SAM" id="MobiDB-lite"/>
    </source>
</evidence>
<name>A0ABR4A4P7_9LECA</name>
<dbReference type="Proteomes" id="UP001590950">
    <property type="component" value="Unassembled WGS sequence"/>
</dbReference>
<feature type="region of interest" description="Disordered" evidence="1">
    <location>
        <begin position="193"/>
        <end position="225"/>
    </location>
</feature>
<evidence type="ECO:0000313" key="3">
    <source>
        <dbReference type="Proteomes" id="UP001590950"/>
    </source>
</evidence>
<keyword evidence="3" id="KW-1185">Reference proteome</keyword>
<dbReference type="EMBL" id="JBEFKJ010000019">
    <property type="protein sequence ID" value="KAL2040805.1"/>
    <property type="molecule type" value="Genomic_DNA"/>
</dbReference>
<feature type="region of interest" description="Disordered" evidence="1">
    <location>
        <begin position="242"/>
        <end position="300"/>
    </location>
</feature>
<feature type="compositionally biased region" description="Low complexity" evidence="1">
    <location>
        <begin position="289"/>
        <end position="298"/>
    </location>
</feature>
<accession>A0ABR4A4P7</accession>
<reference evidence="2 3" key="1">
    <citation type="submission" date="2024-09" db="EMBL/GenBank/DDBJ databases">
        <title>Rethinking Asexuality: The Enigmatic Case of Functional Sexual Genes in Lepraria (Stereocaulaceae).</title>
        <authorList>
            <person name="Doellman M."/>
            <person name="Sun Y."/>
            <person name="Barcenas-Pena A."/>
            <person name="Lumbsch H.T."/>
            <person name="Grewe F."/>
        </authorList>
    </citation>
    <scope>NUCLEOTIDE SEQUENCE [LARGE SCALE GENOMIC DNA]</scope>
    <source>
        <strain evidence="2 3">Mercado 3170</strain>
    </source>
</reference>
<evidence type="ECO:0000313" key="2">
    <source>
        <dbReference type="EMBL" id="KAL2040805.1"/>
    </source>
</evidence>
<gene>
    <name evidence="2" type="ORF">N7G274_006263</name>
</gene>
<proteinExistence type="predicted"/>
<protein>
    <submittedName>
        <fullName evidence="2">Uncharacterized protein</fullName>
    </submittedName>
</protein>
<sequence length="535" mass="58331">MQEDDISSLQAGIASLDIDKYTPANLEGAFPMNQIYEGGMPKTTFNHDAIEGTISTVRNNIEVALLLEGSEFQEREGRATAIVFEPLEGVKLEFEQYLIDIEHYAAPAKFFHTKTVPAIKCIYMDNDKGKFTPHNFVRQLRKTLKGNGNIAINDQYVAQFDTLKTWLAQSVTDLRNLANLLVLVIKEGNGPDPGIITNPTEESATTTTHGIPTIEKKSKSADDKDDDDFGFGKLKGWAMNKNFDLGGEDSKPTTSKSGGKKSDPIASNPHPWFQEFTFPPLTKPVNETSSKSSVSGIVKKSKDDEEFGFDKLKGWAMNKTFDLGGDDRDAATSKSSSSSVSQGDGKKASTKSSKPLPTSDAGKSSSSKPSSSKPMKLSPNPLVANLQTLLAKMKADDAAEEAAAAAAATTEKIDFIKATNIAAVKTQRELNPDAPESPYELAIRMAADPATPKWKKLLADKYPIYKLSVHPAEEHVYSKALMHTIAAIKQGELCAKTIESRKKLAENMRVVYGGMEAEVDEVENDVMDVEEGESY</sequence>
<organism evidence="2 3">
    <name type="scientific">Stereocaulon virgatum</name>
    <dbReference type="NCBI Taxonomy" id="373712"/>
    <lineage>
        <taxon>Eukaryota</taxon>
        <taxon>Fungi</taxon>
        <taxon>Dikarya</taxon>
        <taxon>Ascomycota</taxon>
        <taxon>Pezizomycotina</taxon>
        <taxon>Lecanoromycetes</taxon>
        <taxon>OSLEUM clade</taxon>
        <taxon>Lecanoromycetidae</taxon>
        <taxon>Lecanorales</taxon>
        <taxon>Lecanorineae</taxon>
        <taxon>Stereocaulaceae</taxon>
        <taxon>Stereocaulon</taxon>
    </lineage>
</organism>
<feature type="region of interest" description="Disordered" evidence="1">
    <location>
        <begin position="320"/>
        <end position="380"/>
    </location>
</feature>